<accession>A0ABP8YKH4</accession>
<keyword evidence="2" id="KW-0238">DNA-binding</keyword>
<evidence type="ECO:0000256" key="2">
    <source>
        <dbReference type="ARBA" id="ARBA00023125"/>
    </source>
</evidence>
<dbReference type="InterPro" id="IPR059106">
    <property type="entry name" value="WHD_MalT"/>
</dbReference>
<dbReference type="Pfam" id="PF00196">
    <property type="entry name" value="GerE"/>
    <property type="match status" value="1"/>
</dbReference>
<feature type="domain" description="HTH luxR-type" evidence="4">
    <location>
        <begin position="816"/>
        <end position="881"/>
    </location>
</feature>
<keyword evidence="1" id="KW-0805">Transcription regulation</keyword>
<protein>
    <recommendedName>
        <fullName evidence="4">HTH luxR-type domain-containing protein</fullName>
    </recommendedName>
</protein>
<dbReference type="InterPro" id="IPR041664">
    <property type="entry name" value="AAA_16"/>
</dbReference>
<sequence length="895" mass="98553">MTDDAGHAQPVDSLALLNEQSRAGRSTISQSKLRPAANPTYLVERPRLHTLLDQSTLAPLTLVVAPAGSGKTSLLRSWVAAAPFPYAWLSLDADDRDPVQLWRGVFAALEGIAPNCAAASADRMRRPGRLADAIVSVLDDLEARDYEPKVLVIDDLQLIDEEKEISAPLALFAQHLPSWLHVVIASRHEPRLPVHRLRARGELGEVRFAELRFSFDEAASMLARLVPDLEPDLAIEVATRASGWAASIQLAALTVRSARARGVGFLPDQDGDRHYLEDYVWLEVLATEDDDLVDTLLATSVVERVDPGLARILTGRMDAAELLARAEERGLFVTRIELTGAFEMHALVREVLLSVLARRWPERLRQLHGWAAGWHEAHGQTVTALEHWLRADRPRDALRLLAREAAALSDGGHESTIRRSIEAIPESVTSGDLEALMEYAWCHLLVDRRRFVALVDSLSRGVDAGSLGGGPVLVARLEVLQSIAATLRGHWTDGASLARSALQELRDGWWLDPIGQFAWNMIARDIAFSERWDDASSEARQVVRALGVAPDRRLALEGTRALAEALAGRPVDALRLAAGVRKASEVGNLTILRTELVTAEALAHRELGELPTARPVLLELATERIEPAPHCQLLAQLELTQVRIEEGNIEAARRAFDQAAELVDTELTGPDARSWLARAGTSLALASGDLEDARRWMTQVRDPFWTGIAAARVLLEVDDRGQAVEALKTVTPRCTRHRVLADVLQWRATVDQQEAERCLVAAVRLAAGHGLVQTVATEGIAVVEAVERLAWQAPPTWLSRLRRAVVPGDASQVLPDQGLIEALTDRELEVLRLLPSRLTLREISDELFISINTLKFHLRVIYRKLNCTSRAEAAEAARALTSLRRTGQPSSTRRR</sequence>
<dbReference type="InterPro" id="IPR027417">
    <property type="entry name" value="P-loop_NTPase"/>
</dbReference>
<keyword evidence="6" id="KW-1185">Reference proteome</keyword>
<dbReference type="Gene3D" id="1.10.10.10">
    <property type="entry name" value="Winged helix-like DNA-binding domain superfamily/Winged helix DNA-binding domain"/>
    <property type="match status" value="1"/>
</dbReference>
<dbReference type="SUPFAM" id="SSF46894">
    <property type="entry name" value="C-terminal effector domain of the bipartite response regulators"/>
    <property type="match status" value="1"/>
</dbReference>
<dbReference type="SMART" id="SM00421">
    <property type="entry name" value="HTH_LUXR"/>
    <property type="match status" value="1"/>
</dbReference>
<evidence type="ECO:0000259" key="4">
    <source>
        <dbReference type="PROSITE" id="PS50043"/>
    </source>
</evidence>
<dbReference type="RefSeq" id="WP_345525953.1">
    <property type="nucleotide sequence ID" value="NZ_BAABKN010000009.1"/>
</dbReference>
<dbReference type="InterPro" id="IPR011990">
    <property type="entry name" value="TPR-like_helical_dom_sf"/>
</dbReference>
<proteinExistence type="predicted"/>
<comment type="caution">
    <text evidence="5">The sequence shown here is derived from an EMBL/GenBank/DDBJ whole genome shotgun (WGS) entry which is preliminary data.</text>
</comment>
<dbReference type="SUPFAM" id="SSF48452">
    <property type="entry name" value="TPR-like"/>
    <property type="match status" value="1"/>
</dbReference>
<dbReference type="PANTHER" id="PTHR44688">
    <property type="entry name" value="DNA-BINDING TRANSCRIPTIONAL ACTIVATOR DEVR_DOSR"/>
    <property type="match status" value="1"/>
</dbReference>
<gene>
    <name evidence="5" type="ORF">GCM10023350_13500</name>
</gene>
<organism evidence="5 6">
    <name type="scientific">Nocardioides endophyticus</name>
    <dbReference type="NCBI Taxonomy" id="1353775"/>
    <lineage>
        <taxon>Bacteria</taxon>
        <taxon>Bacillati</taxon>
        <taxon>Actinomycetota</taxon>
        <taxon>Actinomycetes</taxon>
        <taxon>Propionibacteriales</taxon>
        <taxon>Nocardioidaceae</taxon>
        <taxon>Nocardioides</taxon>
    </lineage>
</organism>
<evidence type="ECO:0000313" key="6">
    <source>
        <dbReference type="Proteomes" id="UP001499882"/>
    </source>
</evidence>
<dbReference type="InterPro" id="IPR036388">
    <property type="entry name" value="WH-like_DNA-bd_sf"/>
</dbReference>
<evidence type="ECO:0000256" key="1">
    <source>
        <dbReference type="ARBA" id="ARBA00023015"/>
    </source>
</evidence>
<evidence type="ECO:0000256" key="3">
    <source>
        <dbReference type="ARBA" id="ARBA00023163"/>
    </source>
</evidence>
<name>A0ABP8YKH4_9ACTN</name>
<dbReference type="InterPro" id="IPR016032">
    <property type="entry name" value="Sig_transdc_resp-reg_C-effctor"/>
</dbReference>
<keyword evidence="3" id="KW-0804">Transcription</keyword>
<dbReference type="Pfam" id="PF13191">
    <property type="entry name" value="AAA_16"/>
    <property type="match status" value="1"/>
</dbReference>
<dbReference type="PRINTS" id="PR00038">
    <property type="entry name" value="HTHLUXR"/>
</dbReference>
<reference evidence="6" key="1">
    <citation type="journal article" date="2019" name="Int. J. Syst. Evol. Microbiol.">
        <title>The Global Catalogue of Microorganisms (GCM) 10K type strain sequencing project: providing services to taxonomists for standard genome sequencing and annotation.</title>
        <authorList>
            <consortium name="The Broad Institute Genomics Platform"/>
            <consortium name="The Broad Institute Genome Sequencing Center for Infectious Disease"/>
            <person name="Wu L."/>
            <person name="Ma J."/>
        </authorList>
    </citation>
    <scope>NUCLEOTIDE SEQUENCE [LARGE SCALE GENOMIC DNA]</scope>
    <source>
        <strain evidence="6">JCM 18532</strain>
    </source>
</reference>
<dbReference type="InterPro" id="IPR000792">
    <property type="entry name" value="Tscrpt_reg_LuxR_C"/>
</dbReference>
<dbReference type="Pfam" id="PF25873">
    <property type="entry name" value="WHD_MalT"/>
    <property type="match status" value="1"/>
</dbReference>
<dbReference type="Gene3D" id="1.25.40.10">
    <property type="entry name" value="Tetratricopeptide repeat domain"/>
    <property type="match status" value="1"/>
</dbReference>
<dbReference type="PROSITE" id="PS50043">
    <property type="entry name" value="HTH_LUXR_2"/>
    <property type="match status" value="1"/>
</dbReference>
<dbReference type="SUPFAM" id="SSF52540">
    <property type="entry name" value="P-loop containing nucleoside triphosphate hydrolases"/>
    <property type="match status" value="1"/>
</dbReference>
<dbReference type="PANTHER" id="PTHR44688:SF25">
    <property type="entry name" value="HTH LUXR-TYPE DOMAIN-CONTAINING PROTEIN"/>
    <property type="match status" value="1"/>
</dbReference>
<dbReference type="Proteomes" id="UP001499882">
    <property type="component" value="Unassembled WGS sequence"/>
</dbReference>
<dbReference type="CDD" id="cd06170">
    <property type="entry name" value="LuxR_C_like"/>
    <property type="match status" value="1"/>
</dbReference>
<evidence type="ECO:0000313" key="5">
    <source>
        <dbReference type="EMBL" id="GAA4731430.1"/>
    </source>
</evidence>
<dbReference type="EMBL" id="BAABKN010000009">
    <property type="protein sequence ID" value="GAA4731430.1"/>
    <property type="molecule type" value="Genomic_DNA"/>
</dbReference>